<feature type="domain" description="Putative zinc-finger" evidence="1">
    <location>
        <begin position="15"/>
        <end position="46"/>
    </location>
</feature>
<dbReference type="RefSeq" id="WP_072786039.1">
    <property type="nucleotide sequence ID" value="NZ_FRCX01000006.1"/>
</dbReference>
<proteinExistence type="predicted"/>
<dbReference type="STRING" id="551987.SAMN05192549_106307"/>
<sequence>MSTHTTTSDAEHQALQDLLPWYASGSLSEEEAGRVQEHLHSCTACREDLAWQRKLLETEGPLPSGLDPERALARLMLQLDAAPAQAALAASARASFGNRLRAWLGNAGWQGWALAAQLAVIAVLAAQLLPHGEAPGYQALGRGPASTPDVLVVFKPDARLQDVQRILQANGAQIIGGPTVTGAYMLDVDSDHQAQLLSALRADPSVELAESLTAASQP</sequence>
<organism evidence="2 3">
    <name type="scientific">Duganella sacchari</name>
    <dbReference type="NCBI Taxonomy" id="551987"/>
    <lineage>
        <taxon>Bacteria</taxon>
        <taxon>Pseudomonadati</taxon>
        <taxon>Pseudomonadota</taxon>
        <taxon>Betaproteobacteria</taxon>
        <taxon>Burkholderiales</taxon>
        <taxon>Oxalobacteraceae</taxon>
        <taxon>Telluria group</taxon>
        <taxon>Duganella</taxon>
    </lineage>
</organism>
<dbReference type="AlphaFoldDB" id="A0A1M7Q884"/>
<evidence type="ECO:0000313" key="3">
    <source>
        <dbReference type="Proteomes" id="UP000184339"/>
    </source>
</evidence>
<keyword evidence="2" id="KW-0863">Zinc-finger</keyword>
<evidence type="ECO:0000259" key="1">
    <source>
        <dbReference type="Pfam" id="PF13490"/>
    </source>
</evidence>
<gene>
    <name evidence="2" type="ORF">SAMN05192549_106307</name>
</gene>
<name>A0A1M7Q884_9BURK</name>
<dbReference type="EMBL" id="FRCX01000006">
    <property type="protein sequence ID" value="SHN26456.1"/>
    <property type="molecule type" value="Genomic_DNA"/>
</dbReference>
<keyword evidence="3" id="KW-1185">Reference proteome</keyword>
<dbReference type="Pfam" id="PF13490">
    <property type="entry name" value="zf-HC2"/>
    <property type="match status" value="1"/>
</dbReference>
<keyword evidence="2" id="KW-0862">Zinc</keyword>
<keyword evidence="2" id="KW-0479">Metal-binding</keyword>
<dbReference type="Gene3D" id="1.10.10.1320">
    <property type="entry name" value="Anti-sigma factor, zinc-finger domain"/>
    <property type="match status" value="1"/>
</dbReference>
<reference evidence="3" key="1">
    <citation type="submission" date="2016-11" db="EMBL/GenBank/DDBJ databases">
        <authorList>
            <person name="Varghese N."/>
            <person name="Submissions S."/>
        </authorList>
    </citation>
    <scope>NUCLEOTIDE SEQUENCE [LARGE SCALE GENOMIC DNA]</scope>
    <source>
        <strain evidence="3">Sac-22</strain>
    </source>
</reference>
<dbReference type="Proteomes" id="UP000184339">
    <property type="component" value="Unassembled WGS sequence"/>
</dbReference>
<evidence type="ECO:0000313" key="2">
    <source>
        <dbReference type="EMBL" id="SHN26456.1"/>
    </source>
</evidence>
<dbReference type="GO" id="GO:0008270">
    <property type="term" value="F:zinc ion binding"/>
    <property type="evidence" value="ECO:0007669"/>
    <property type="project" value="UniProtKB-KW"/>
</dbReference>
<protein>
    <submittedName>
        <fullName evidence="2">Putative zinc-finger</fullName>
    </submittedName>
</protein>
<dbReference type="InterPro" id="IPR027383">
    <property type="entry name" value="Znf_put"/>
</dbReference>
<accession>A0A1M7Q884</accession>
<dbReference type="InterPro" id="IPR041916">
    <property type="entry name" value="Anti_sigma_zinc_sf"/>
</dbReference>